<evidence type="ECO:0000256" key="1">
    <source>
        <dbReference type="SAM" id="MobiDB-lite"/>
    </source>
</evidence>
<dbReference type="InterPro" id="IPR036938">
    <property type="entry name" value="PAP2/HPO_sf"/>
</dbReference>
<accession>A0A5Q2FFI1</accession>
<feature type="transmembrane region" description="Helical" evidence="2">
    <location>
        <begin position="187"/>
        <end position="204"/>
    </location>
</feature>
<proteinExistence type="predicted"/>
<dbReference type="PANTHER" id="PTHR14969">
    <property type="entry name" value="SPHINGOSINE-1-PHOSPHATE PHOSPHOHYDROLASE"/>
    <property type="match status" value="1"/>
</dbReference>
<dbReference type="SMART" id="SM00014">
    <property type="entry name" value="acidPPc"/>
    <property type="match status" value="1"/>
</dbReference>
<gene>
    <name evidence="4" type="ORF">Rai3103_04435</name>
</gene>
<dbReference type="Gene3D" id="1.20.144.10">
    <property type="entry name" value="Phosphatidic acid phosphatase type 2/haloperoxidase"/>
    <property type="match status" value="1"/>
</dbReference>
<keyword evidence="2" id="KW-0812">Transmembrane</keyword>
<evidence type="ECO:0000256" key="2">
    <source>
        <dbReference type="SAM" id="Phobius"/>
    </source>
</evidence>
<feature type="compositionally biased region" description="Basic and acidic residues" evidence="1">
    <location>
        <begin position="7"/>
        <end position="20"/>
    </location>
</feature>
<feature type="transmembrane region" description="Helical" evidence="2">
    <location>
        <begin position="54"/>
        <end position="73"/>
    </location>
</feature>
<feature type="region of interest" description="Disordered" evidence="1">
    <location>
        <begin position="1"/>
        <end position="20"/>
    </location>
</feature>
<organism evidence="4 5">
    <name type="scientific">Raineyella fluvialis</name>
    <dbReference type="NCBI Taxonomy" id="2662261"/>
    <lineage>
        <taxon>Bacteria</taxon>
        <taxon>Bacillati</taxon>
        <taxon>Actinomycetota</taxon>
        <taxon>Actinomycetes</taxon>
        <taxon>Propionibacteriales</taxon>
        <taxon>Propionibacteriaceae</taxon>
        <taxon>Raineyella</taxon>
    </lineage>
</organism>
<feature type="domain" description="Phosphatidic acid phosphatase type 2/haloperoxidase" evidence="3">
    <location>
        <begin position="142"/>
        <end position="256"/>
    </location>
</feature>
<dbReference type="Pfam" id="PF01569">
    <property type="entry name" value="PAP2"/>
    <property type="match status" value="1"/>
</dbReference>
<dbReference type="RefSeq" id="WP_153571563.1">
    <property type="nucleotide sequence ID" value="NZ_CP045725.1"/>
</dbReference>
<dbReference type="EMBL" id="CP045725">
    <property type="protein sequence ID" value="QGF23036.1"/>
    <property type="molecule type" value="Genomic_DNA"/>
</dbReference>
<feature type="transmembrane region" description="Helical" evidence="2">
    <location>
        <begin position="141"/>
        <end position="159"/>
    </location>
</feature>
<dbReference type="SUPFAM" id="SSF48317">
    <property type="entry name" value="Acid phosphatase/Vanadium-dependent haloperoxidase"/>
    <property type="match status" value="1"/>
</dbReference>
<dbReference type="AlphaFoldDB" id="A0A5Q2FFI1"/>
<name>A0A5Q2FFI1_9ACTN</name>
<dbReference type="CDD" id="cd03392">
    <property type="entry name" value="PAP2_like_2"/>
    <property type="match status" value="1"/>
</dbReference>
<evidence type="ECO:0000313" key="5">
    <source>
        <dbReference type="Proteomes" id="UP000386847"/>
    </source>
</evidence>
<keyword evidence="2" id="KW-1133">Transmembrane helix</keyword>
<evidence type="ECO:0000313" key="4">
    <source>
        <dbReference type="EMBL" id="QGF23036.1"/>
    </source>
</evidence>
<reference evidence="4 5" key="1">
    <citation type="submission" date="2019-10" db="EMBL/GenBank/DDBJ databases">
        <title>Genomic analysis of Raineyella sp. CBA3103.</title>
        <authorList>
            <person name="Roh S.W."/>
        </authorList>
    </citation>
    <scope>NUCLEOTIDE SEQUENCE [LARGE SCALE GENOMIC DNA]</scope>
    <source>
        <strain evidence="4 5">CBA3103</strain>
    </source>
</reference>
<feature type="transmembrane region" description="Helical" evidence="2">
    <location>
        <begin position="244"/>
        <end position="263"/>
    </location>
</feature>
<feature type="transmembrane region" description="Helical" evidence="2">
    <location>
        <begin position="216"/>
        <end position="238"/>
    </location>
</feature>
<dbReference type="InterPro" id="IPR000326">
    <property type="entry name" value="PAP2/HPO"/>
</dbReference>
<keyword evidence="5" id="KW-1185">Reference proteome</keyword>
<protein>
    <submittedName>
        <fullName evidence="4">Phosphatase PAP2 family protein</fullName>
    </submittedName>
</protein>
<dbReference type="KEGG" id="rain:Rai3103_04435"/>
<keyword evidence="2" id="KW-0472">Membrane</keyword>
<evidence type="ECO:0000259" key="3">
    <source>
        <dbReference type="SMART" id="SM00014"/>
    </source>
</evidence>
<sequence>MSQPGEDADRGTGGEVREDRTVGDRDLTCWRSPLGRWSARIMHRISLTLGPKKALVLILALGAAISATMTWVASEIYEAVIETDGVALLDHPVLEAMKRLRSPWLDAFATDYTNLGGVIGMPILATVIMVILALRRRSWTPVILITAAGVGSLLMTIAGKELTGRARPALVDAVPPYEYSPSFPSGHTLNSLVIAGVVAYLLVLRQRRRRDRVLTVGVAALFAFTIGVSRVFLGHHWLTDVLAAWFLGVAWLSVVIMTHRLYLSATRRITEGPVDTELPGGG</sequence>
<dbReference type="PANTHER" id="PTHR14969:SF13">
    <property type="entry name" value="AT30094P"/>
    <property type="match status" value="1"/>
</dbReference>
<feature type="transmembrane region" description="Helical" evidence="2">
    <location>
        <begin position="112"/>
        <end position="134"/>
    </location>
</feature>
<dbReference type="Proteomes" id="UP000386847">
    <property type="component" value="Chromosome"/>
</dbReference>